<accession>A0A9X0DL41</accession>
<dbReference type="AlphaFoldDB" id="A0A9X0DL41"/>
<organism evidence="2 3">
    <name type="scientific">Sclerotinia nivalis</name>
    <dbReference type="NCBI Taxonomy" id="352851"/>
    <lineage>
        <taxon>Eukaryota</taxon>
        <taxon>Fungi</taxon>
        <taxon>Dikarya</taxon>
        <taxon>Ascomycota</taxon>
        <taxon>Pezizomycotina</taxon>
        <taxon>Leotiomycetes</taxon>
        <taxon>Helotiales</taxon>
        <taxon>Sclerotiniaceae</taxon>
        <taxon>Sclerotinia</taxon>
    </lineage>
</organism>
<dbReference type="Pfam" id="PF08316">
    <property type="entry name" value="Pal1"/>
    <property type="match status" value="1"/>
</dbReference>
<feature type="compositionally biased region" description="Polar residues" evidence="1">
    <location>
        <begin position="1"/>
        <end position="13"/>
    </location>
</feature>
<evidence type="ECO:0008006" key="4">
    <source>
        <dbReference type="Google" id="ProtNLM"/>
    </source>
</evidence>
<feature type="compositionally biased region" description="Polar residues" evidence="1">
    <location>
        <begin position="307"/>
        <end position="335"/>
    </location>
</feature>
<feature type="compositionally biased region" description="Basic and acidic residues" evidence="1">
    <location>
        <begin position="128"/>
        <end position="141"/>
    </location>
</feature>
<feature type="compositionally biased region" description="Polar residues" evidence="1">
    <location>
        <begin position="34"/>
        <end position="57"/>
    </location>
</feature>
<dbReference type="PANTHER" id="PTHR28307:SF1">
    <property type="entry name" value="PAL1 CELL MORPHOLOGY PROTEIN"/>
    <property type="match status" value="1"/>
</dbReference>
<feature type="compositionally biased region" description="Basic residues" evidence="1">
    <location>
        <begin position="379"/>
        <end position="388"/>
    </location>
</feature>
<feature type="compositionally biased region" description="Low complexity" evidence="1">
    <location>
        <begin position="336"/>
        <end position="359"/>
    </location>
</feature>
<feature type="region of interest" description="Disordered" evidence="1">
    <location>
        <begin position="291"/>
        <end position="410"/>
    </location>
</feature>
<feature type="compositionally biased region" description="Polar residues" evidence="1">
    <location>
        <begin position="77"/>
        <end position="100"/>
    </location>
</feature>
<reference evidence="2" key="1">
    <citation type="submission" date="2022-11" db="EMBL/GenBank/DDBJ databases">
        <title>Genome Resource of Sclerotinia nivalis Strain SnTB1, a Plant Pathogen Isolated from American Ginseng.</title>
        <authorList>
            <person name="Fan S."/>
        </authorList>
    </citation>
    <scope>NUCLEOTIDE SEQUENCE</scope>
    <source>
        <strain evidence="2">SnTB1</strain>
    </source>
</reference>
<comment type="caution">
    <text evidence="2">The sequence shown here is derived from an EMBL/GenBank/DDBJ whole genome shotgun (WGS) entry which is preliminary data.</text>
</comment>
<feature type="compositionally biased region" description="Basic residues" evidence="1">
    <location>
        <begin position="396"/>
        <end position="410"/>
    </location>
</feature>
<dbReference type="GO" id="GO:0005737">
    <property type="term" value="C:cytoplasm"/>
    <property type="evidence" value="ECO:0007669"/>
    <property type="project" value="TreeGrafter"/>
</dbReference>
<sequence length="410" mass="44217">MTTNNSCFTQAQQYLIDPLNGPEPSEETGPGSHFKSSIPQTKSSSFGRTSSTKKTPQSTVTSYPTPPASASPTKSSFNSKNPYASHRQSAFGGYSNSNGGSLRKSLDEPIGDGNGKGRRRGSSLGERYPGDMSHRPLDQLRQETKTAYRSPHLRKKHIPGADTIDSLDRTAVGGAYHHGGPYDATLMARNTSYKSSPVAAVEGTNAEAIRATPREYIQDSLDRHIPLSGTAVIPPGMPGPDGQIMNYEEGADLMREPDAAGGAYKRWDHVKYLPEDYKGKGEPSFTIEKALKDHKASQKASHRRITSDGNSIYEMQSRPSTSANSNLRVPPTNRQRSASGSNAMSGSSRGMNNNSTTSGRAMGTVDFSNDEGGMGNSRLRSHSAGRSHKMGEGLKRRFGSLRRSLKGSEN</sequence>
<feature type="region of interest" description="Disordered" evidence="1">
    <location>
        <begin position="1"/>
        <end position="141"/>
    </location>
</feature>
<dbReference type="EMBL" id="JAPEIS010000005">
    <property type="protein sequence ID" value="KAJ8066270.1"/>
    <property type="molecule type" value="Genomic_DNA"/>
</dbReference>
<dbReference type="Proteomes" id="UP001152300">
    <property type="component" value="Unassembled WGS sequence"/>
</dbReference>
<dbReference type="InterPro" id="IPR013226">
    <property type="entry name" value="Pal1"/>
</dbReference>
<keyword evidence="3" id="KW-1185">Reference proteome</keyword>
<dbReference type="OrthoDB" id="5389892at2759"/>
<proteinExistence type="predicted"/>
<evidence type="ECO:0000313" key="3">
    <source>
        <dbReference type="Proteomes" id="UP001152300"/>
    </source>
</evidence>
<evidence type="ECO:0000313" key="2">
    <source>
        <dbReference type="EMBL" id="KAJ8066270.1"/>
    </source>
</evidence>
<evidence type="ECO:0000256" key="1">
    <source>
        <dbReference type="SAM" id="MobiDB-lite"/>
    </source>
</evidence>
<protein>
    <recommendedName>
        <fullName evidence="4">Pal1 cell morphology protein</fullName>
    </recommendedName>
</protein>
<dbReference type="PANTHER" id="PTHR28307">
    <property type="entry name" value="PROTEIN PAL1"/>
    <property type="match status" value="1"/>
</dbReference>
<gene>
    <name evidence="2" type="ORF">OCU04_005350</name>
</gene>
<name>A0A9X0DL41_9HELO</name>